<proteinExistence type="inferred from homology"/>
<keyword evidence="8" id="KW-1185">Reference proteome</keyword>
<evidence type="ECO:0000256" key="5">
    <source>
        <dbReference type="SAM" id="Phobius"/>
    </source>
</evidence>
<keyword evidence="5" id="KW-0472">Membrane</keyword>
<keyword evidence="2" id="KW-0645">Protease</keyword>
<dbReference type="InterPro" id="IPR051201">
    <property type="entry name" value="Chloro_Bact_Ser_Proteases"/>
</dbReference>
<dbReference type="PROSITE" id="PS50106">
    <property type="entry name" value="PDZ"/>
    <property type="match status" value="1"/>
</dbReference>
<protein>
    <recommendedName>
        <fullName evidence="6">PDZ domain-containing protein</fullName>
    </recommendedName>
</protein>
<accession>A0ABX1V9Q5</accession>
<comment type="caution">
    <text evidence="7">The sequence shown here is derived from an EMBL/GenBank/DDBJ whole genome shotgun (WGS) entry which is preliminary data.</text>
</comment>
<feature type="domain" description="PDZ" evidence="6">
    <location>
        <begin position="361"/>
        <end position="453"/>
    </location>
</feature>
<evidence type="ECO:0000256" key="4">
    <source>
        <dbReference type="SAM" id="MobiDB-lite"/>
    </source>
</evidence>
<dbReference type="InterPro" id="IPR001940">
    <property type="entry name" value="Peptidase_S1C"/>
</dbReference>
<dbReference type="InterPro" id="IPR036034">
    <property type="entry name" value="PDZ_sf"/>
</dbReference>
<evidence type="ECO:0000256" key="2">
    <source>
        <dbReference type="ARBA" id="ARBA00022670"/>
    </source>
</evidence>
<dbReference type="PRINTS" id="PR00834">
    <property type="entry name" value="PROTEASES2C"/>
</dbReference>
<dbReference type="Gene3D" id="2.30.42.10">
    <property type="match status" value="1"/>
</dbReference>
<dbReference type="Pfam" id="PF13365">
    <property type="entry name" value="Trypsin_2"/>
    <property type="match status" value="1"/>
</dbReference>
<dbReference type="InterPro" id="IPR009003">
    <property type="entry name" value="Peptidase_S1_PA"/>
</dbReference>
<evidence type="ECO:0000256" key="3">
    <source>
        <dbReference type="ARBA" id="ARBA00022801"/>
    </source>
</evidence>
<dbReference type="Proteomes" id="UP000609651">
    <property type="component" value="Unassembled WGS sequence"/>
</dbReference>
<evidence type="ECO:0000256" key="1">
    <source>
        <dbReference type="ARBA" id="ARBA00010541"/>
    </source>
</evidence>
<evidence type="ECO:0000313" key="8">
    <source>
        <dbReference type="Proteomes" id="UP000609651"/>
    </source>
</evidence>
<sequence length="471" mass="48981">MGGGRITGTMERPSPVPPPEMSEFDAAREPAAAGRAGDLLDRGDWPEGAARYPGQGRAAEHFVERTAERPEQAVEPRRRTGRGVSPWLVFVLLVIIAGLLFRLGLLSGGSVLDPDAAPRPITPRGELAPAEQTVTEIYERVSPSVVHLVGRVPEYRVDASGQQALIGERQVSGSGFVWNADGHVVTNAHVIADAEDLRITLADGTTYNGRPVGALPGRDIAVLKIDAPPVALTPIPVGESGDLRVGQSTFAIGSPFGLDQTLTTGVVSGLDRAIPSGLPGESAIAGEPGQRITGAIQTDAAINVGNSGGPLLDSAGRLIGMNTAIFTDGGRSGGIGFAVPVDDLNRFVPELIRTGEVRPIGIGVGLVMDAGMRRDVRLGRIPRAGALVGRVLPGGAADQAGVLGTRLGENRTLPGDLIVAVDGRDIGSGSDLQDVLTRRKAGETVTLTIVRAGEPDPLKLDVTLQELPEFP</sequence>
<keyword evidence="5" id="KW-0812">Transmembrane</keyword>
<dbReference type="PANTHER" id="PTHR43343:SF3">
    <property type="entry name" value="PROTEASE DO-LIKE 8, CHLOROPLASTIC"/>
    <property type="match status" value="1"/>
</dbReference>
<reference evidence="7 8" key="1">
    <citation type="journal article" date="2020" name="Syst. Appl. Microbiol.">
        <title>Alienimonas chondri sp. nov., a novel planctomycete isolated from the biofilm of the red alga Chondrus crispus.</title>
        <authorList>
            <person name="Vitorino I."/>
            <person name="Albuquerque L."/>
            <person name="Wiegand S."/>
            <person name="Kallscheuer N."/>
            <person name="da Costa M.S."/>
            <person name="Lobo-da-Cunha A."/>
            <person name="Jogler C."/>
            <person name="Lage O.M."/>
        </authorList>
    </citation>
    <scope>NUCLEOTIDE SEQUENCE [LARGE SCALE GENOMIC DNA]</scope>
    <source>
        <strain evidence="7 8">LzC2</strain>
    </source>
</reference>
<organism evidence="7 8">
    <name type="scientific">Alienimonas chondri</name>
    <dbReference type="NCBI Taxonomy" id="2681879"/>
    <lineage>
        <taxon>Bacteria</taxon>
        <taxon>Pseudomonadati</taxon>
        <taxon>Planctomycetota</taxon>
        <taxon>Planctomycetia</taxon>
        <taxon>Planctomycetales</taxon>
        <taxon>Planctomycetaceae</taxon>
        <taxon>Alienimonas</taxon>
    </lineage>
</organism>
<gene>
    <name evidence="7" type="ORF">LzC2_05420</name>
</gene>
<dbReference type="Pfam" id="PF13180">
    <property type="entry name" value="PDZ_2"/>
    <property type="match status" value="1"/>
</dbReference>
<dbReference type="InterPro" id="IPR043504">
    <property type="entry name" value="Peptidase_S1_PA_chymotrypsin"/>
</dbReference>
<feature type="region of interest" description="Disordered" evidence="4">
    <location>
        <begin position="1"/>
        <end position="52"/>
    </location>
</feature>
<dbReference type="SUPFAM" id="SSF50156">
    <property type="entry name" value="PDZ domain-like"/>
    <property type="match status" value="1"/>
</dbReference>
<dbReference type="SMART" id="SM00228">
    <property type="entry name" value="PDZ"/>
    <property type="match status" value="1"/>
</dbReference>
<name>A0ABX1V9Q5_9PLAN</name>
<feature type="transmembrane region" description="Helical" evidence="5">
    <location>
        <begin position="87"/>
        <end position="105"/>
    </location>
</feature>
<keyword evidence="5" id="KW-1133">Transmembrane helix</keyword>
<evidence type="ECO:0000313" key="7">
    <source>
        <dbReference type="EMBL" id="NNJ24484.1"/>
    </source>
</evidence>
<evidence type="ECO:0000259" key="6">
    <source>
        <dbReference type="PROSITE" id="PS50106"/>
    </source>
</evidence>
<dbReference type="EMBL" id="WTPX01000009">
    <property type="protein sequence ID" value="NNJ24484.1"/>
    <property type="molecule type" value="Genomic_DNA"/>
</dbReference>
<keyword evidence="3" id="KW-0378">Hydrolase</keyword>
<comment type="similarity">
    <text evidence="1">Belongs to the peptidase S1C family.</text>
</comment>
<dbReference type="SUPFAM" id="SSF50494">
    <property type="entry name" value="Trypsin-like serine proteases"/>
    <property type="match status" value="1"/>
</dbReference>
<dbReference type="Gene3D" id="2.40.10.10">
    <property type="entry name" value="Trypsin-like serine proteases"/>
    <property type="match status" value="2"/>
</dbReference>
<dbReference type="PANTHER" id="PTHR43343">
    <property type="entry name" value="PEPTIDASE S12"/>
    <property type="match status" value="1"/>
</dbReference>
<dbReference type="InterPro" id="IPR001478">
    <property type="entry name" value="PDZ"/>
</dbReference>